<keyword evidence="14" id="KW-1185">Reference proteome</keyword>
<reference evidence="13" key="1">
    <citation type="submission" date="2020-09" db="EMBL/GenBank/DDBJ databases">
        <title>Genome-Enabled Discovery of Anthraquinone Biosynthesis in Senna tora.</title>
        <authorList>
            <person name="Kang S.-H."/>
            <person name="Pandey R.P."/>
            <person name="Lee C.-M."/>
            <person name="Sim J.-S."/>
            <person name="Jeong J.-T."/>
            <person name="Choi B.-S."/>
            <person name="Jung M."/>
            <person name="Ginzburg D."/>
            <person name="Zhao K."/>
            <person name="Won S.Y."/>
            <person name="Oh T.-J."/>
            <person name="Yu Y."/>
            <person name="Kim N.-H."/>
            <person name="Lee O.R."/>
            <person name="Lee T.-H."/>
            <person name="Bashyal P."/>
            <person name="Kim T.-S."/>
            <person name="Lee W.-H."/>
            <person name="Kawkins C."/>
            <person name="Kim C.-K."/>
            <person name="Kim J.S."/>
            <person name="Ahn B.O."/>
            <person name="Rhee S.Y."/>
            <person name="Sohng J.K."/>
        </authorList>
    </citation>
    <scope>NUCLEOTIDE SEQUENCE</scope>
    <source>
        <tissue evidence="13">Leaf</tissue>
    </source>
</reference>
<comment type="subcellular location">
    <subcellularLocation>
        <location evidence="1">Nucleus</location>
    </subcellularLocation>
</comment>
<evidence type="ECO:0000313" key="14">
    <source>
        <dbReference type="Proteomes" id="UP000634136"/>
    </source>
</evidence>
<organism evidence="13 14">
    <name type="scientific">Senna tora</name>
    <dbReference type="NCBI Taxonomy" id="362788"/>
    <lineage>
        <taxon>Eukaryota</taxon>
        <taxon>Viridiplantae</taxon>
        <taxon>Streptophyta</taxon>
        <taxon>Embryophyta</taxon>
        <taxon>Tracheophyta</taxon>
        <taxon>Spermatophyta</taxon>
        <taxon>Magnoliopsida</taxon>
        <taxon>eudicotyledons</taxon>
        <taxon>Gunneridae</taxon>
        <taxon>Pentapetalae</taxon>
        <taxon>rosids</taxon>
        <taxon>fabids</taxon>
        <taxon>Fabales</taxon>
        <taxon>Fabaceae</taxon>
        <taxon>Caesalpinioideae</taxon>
        <taxon>Cassia clade</taxon>
        <taxon>Senna</taxon>
    </lineage>
</organism>
<dbReference type="GO" id="GO:0003677">
    <property type="term" value="F:DNA binding"/>
    <property type="evidence" value="ECO:0007669"/>
    <property type="project" value="UniProtKB-KW"/>
</dbReference>
<feature type="domain" description="BED-type" evidence="10">
    <location>
        <begin position="79"/>
        <end position="119"/>
    </location>
</feature>
<comment type="subunit">
    <text evidence="2">Homodimer.</text>
</comment>
<sequence length="537" mass="61914">MKGKNGRKYCFQIKALRIGGRCKEGMGFYWLILDVILNGGMGQEELVLKMSVFEDEVEETMDLGEESSSKRSRICTSAVWDKFDKILSQDGSEKAKCKKCGRKYKLGFGTSNFIRHVNKCYGDDNRNVPFVHLPLDQDKYREMVAKLVIKHDCPLSFVEHEGFRDLVNFLNSKAHSISRNTLKAYVLKLYSKEKDHLKHSLSLIPRRISITSDLWSSISTDEYMVVTAHCIDDEWNLHKKVLSFTHVPPPRTGALLAERLYGLLREWGIEKKIFSITLDNASYNDVLVNVLKKHPSLGCSLPCNGNDDLIFRMATNMKVKFDKYWENYCMVLSFAIILDPRYKLQLVEYCFQKIYGSNGESKVLEVRHKLYLLYNEYLSSELSTNHSSLATTYSNSQGQLDATDELQGFDMFESQLFESSRAKSQLDIYLEEKRLCYKQYPDLDVLAFWKSNQHRYNELSLLARDILCILITTVASESSFSIGRRILDKYRSCLLPENVEAILCTQNWLSSKSILHKSEEQEEEALVEDLEQISITG</sequence>
<dbReference type="InterPro" id="IPR003656">
    <property type="entry name" value="Znf_BED"/>
</dbReference>
<dbReference type="Pfam" id="PF05699">
    <property type="entry name" value="Dimer_Tnp_hAT"/>
    <property type="match status" value="1"/>
</dbReference>
<keyword evidence="4" id="KW-0863">Zinc-finger</keyword>
<evidence type="ECO:0000259" key="12">
    <source>
        <dbReference type="Pfam" id="PF14372"/>
    </source>
</evidence>
<keyword evidence="9" id="KW-0539">Nucleus</keyword>
<keyword evidence="7" id="KW-0238">DNA-binding</keyword>
<dbReference type="GO" id="GO:0005634">
    <property type="term" value="C:nucleus"/>
    <property type="evidence" value="ECO:0007669"/>
    <property type="project" value="UniProtKB-SubCell"/>
</dbReference>
<evidence type="ECO:0000256" key="7">
    <source>
        <dbReference type="ARBA" id="ARBA00023125"/>
    </source>
</evidence>
<dbReference type="SUPFAM" id="SSF53098">
    <property type="entry name" value="Ribonuclease H-like"/>
    <property type="match status" value="1"/>
</dbReference>
<dbReference type="InterPro" id="IPR012337">
    <property type="entry name" value="RNaseH-like_sf"/>
</dbReference>
<dbReference type="SUPFAM" id="SSF140996">
    <property type="entry name" value="Hermes dimerisation domain"/>
    <property type="match status" value="1"/>
</dbReference>
<evidence type="ECO:0000313" key="13">
    <source>
        <dbReference type="EMBL" id="KAF7810485.1"/>
    </source>
</evidence>
<evidence type="ECO:0000256" key="3">
    <source>
        <dbReference type="ARBA" id="ARBA00022723"/>
    </source>
</evidence>
<dbReference type="InterPro" id="IPR052035">
    <property type="entry name" value="ZnF_BED_domain_contain"/>
</dbReference>
<feature type="domain" description="HAT C-terminal dimerisation" evidence="11">
    <location>
        <begin position="426"/>
        <end position="509"/>
    </location>
</feature>
<dbReference type="InterPro" id="IPR036236">
    <property type="entry name" value="Znf_C2H2_sf"/>
</dbReference>
<gene>
    <name evidence="13" type="ORF">G2W53_037228</name>
</gene>
<evidence type="ECO:0000256" key="9">
    <source>
        <dbReference type="ARBA" id="ARBA00023242"/>
    </source>
</evidence>
<dbReference type="Pfam" id="PF02892">
    <property type="entry name" value="zf-BED"/>
    <property type="match status" value="1"/>
</dbReference>
<evidence type="ECO:0000256" key="2">
    <source>
        <dbReference type="ARBA" id="ARBA00011738"/>
    </source>
</evidence>
<evidence type="ECO:0000256" key="8">
    <source>
        <dbReference type="ARBA" id="ARBA00023163"/>
    </source>
</evidence>
<keyword evidence="8" id="KW-0804">Transcription</keyword>
<dbReference type="SMART" id="SM00614">
    <property type="entry name" value="ZnF_BED"/>
    <property type="match status" value="1"/>
</dbReference>
<dbReference type="GO" id="GO:0008270">
    <property type="term" value="F:zinc ion binding"/>
    <property type="evidence" value="ECO:0007669"/>
    <property type="project" value="UniProtKB-KW"/>
</dbReference>
<keyword evidence="3" id="KW-0479">Metal-binding</keyword>
<dbReference type="PANTHER" id="PTHR46481:SF6">
    <property type="entry name" value="ZINC FINGER BED DOMAIN-CONTAINING PROTEIN RICESLEEPER 2-LIKE"/>
    <property type="match status" value="1"/>
</dbReference>
<keyword evidence="6" id="KW-0805">Transcription regulation</keyword>
<dbReference type="InterPro" id="IPR008906">
    <property type="entry name" value="HATC_C_dom"/>
</dbReference>
<feature type="domain" description="hAT-like transposase RNase-H fold" evidence="12">
    <location>
        <begin position="303"/>
        <end position="377"/>
    </location>
</feature>
<evidence type="ECO:0000256" key="1">
    <source>
        <dbReference type="ARBA" id="ARBA00004123"/>
    </source>
</evidence>
<dbReference type="AlphaFoldDB" id="A0A834W5H8"/>
<keyword evidence="5" id="KW-0862">Zinc</keyword>
<evidence type="ECO:0000256" key="5">
    <source>
        <dbReference type="ARBA" id="ARBA00022833"/>
    </source>
</evidence>
<proteinExistence type="predicted"/>
<evidence type="ECO:0000259" key="11">
    <source>
        <dbReference type="Pfam" id="PF05699"/>
    </source>
</evidence>
<dbReference type="PANTHER" id="PTHR46481">
    <property type="entry name" value="ZINC FINGER BED DOMAIN-CONTAINING PROTEIN 4"/>
    <property type="match status" value="1"/>
</dbReference>
<evidence type="ECO:0000256" key="4">
    <source>
        <dbReference type="ARBA" id="ARBA00022771"/>
    </source>
</evidence>
<evidence type="ECO:0000259" key="10">
    <source>
        <dbReference type="Pfam" id="PF02892"/>
    </source>
</evidence>
<dbReference type="SUPFAM" id="SSF57667">
    <property type="entry name" value="beta-beta-alpha zinc fingers"/>
    <property type="match status" value="1"/>
</dbReference>
<dbReference type="EMBL" id="JAAIUW010000011">
    <property type="protein sequence ID" value="KAF7810485.1"/>
    <property type="molecule type" value="Genomic_DNA"/>
</dbReference>
<accession>A0A834W5H8</accession>
<dbReference type="OrthoDB" id="1409032at2759"/>
<protein>
    <submittedName>
        <fullName evidence="13">Zinc finger BED domain-containing protein RICESLEEPER 2-like</fullName>
    </submittedName>
</protein>
<comment type="caution">
    <text evidence="13">The sequence shown here is derived from an EMBL/GenBank/DDBJ whole genome shotgun (WGS) entry which is preliminary data.</text>
</comment>
<dbReference type="Pfam" id="PF14372">
    <property type="entry name" value="hAT-like_RNase-H"/>
    <property type="match status" value="1"/>
</dbReference>
<dbReference type="Proteomes" id="UP000634136">
    <property type="component" value="Unassembled WGS sequence"/>
</dbReference>
<evidence type="ECO:0000256" key="6">
    <source>
        <dbReference type="ARBA" id="ARBA00023015"/>
    </source>
</evidence>
<name>A0A834W5H8_9FABA</name>
<dbReference type="InterPro" id="IPR025525">
    <property type="entry name" value="hAT-like_transposase_RNase-H"/>
</dbReference>
<dbReference type="GO" id="GO:0046983">
    <property type="term" value="F:protein dimerization activity"/>
    <property type="evidence" value="ECO:0007669"/>
    <property type="project" value="InterPro"/>
</dbReference>